<dbReference type="Gene3D" id="3.30.1340.30">
    <property type="match status" value="1"/>
</dbReference>
<organism evidence="3 4">
    <name type="scientific">Paraburkholderia phenazinium</name>
    <dbReference type="NCBI Taxonomy" id="60549"/>
    <lineage>
        <taxon>Bacteria</taxon>
        <taxon>Pseudomonadati</taxon>
        <taxon>Pseudomonadota</taxon>
        <taxon>Betaproteobacteria</taxon>
        <taxon>Burkholderiales</taxon>
        <taxon>Burkholderiaceae</taxon>
        <taxon>Paraburkholderia</taxon>
    </lineage>
</organism>
<dbReference type="SMART" id="SM00749">
    <property type="entry name" value="BON"/>
    <property type="match status" value="1"/>
</dbReference>
<sequence>MKASQAIKAISGALIVMASLNAYAQSSDATAAPATTAAPSAKATRAANRALQRKVLKALARAKGLTADNITVRARDGAVTLEGRVSEQAQSDIATQTAQGVAGVTSVKNALEIRAQ</sequence>
<dbReference type="Proteomes" id="UP000185151">
    <property type="component" value="Unassembled WGS sequence"/>
</dbReference>
<feature type="signal peptide" evidence="1">
    <location>
        <begin position="1"/>
        <end position="24"/>
    </location>
</feature>
<dbReference type="PANTHER" id="PTHR34606">
    <property type="entry name" value="BON DOMAIN-CONTAINING PROTEIN"/>
    <property type="match status" value="1"/>
</dbReference>
<dbReference type="PROSITE" id="PS50914">
    <property type="entry name" value="BON"/>
    <property type="match status" value="1"/>
</dbReference>
<dbReference type="InterPro" id="IPR051686">
    <property type="entry name" value="Lipoprotein_DolP"/>
</dbReference>
<accession>A0A1N6HLM4</accession>
<feature type="domain" description="BON" evidence="2">
    <location>
        <begin position="47"/>
        <end position="115"/>
    </location>
</feature>
<reference evidence="3 4" key="1">
    <citation type="submission" date="2016-11" db="EMBL/GenBank/DDBJ databases">
        <authorList>
            <person name="Jaros S."/>
            <person name="Januszkiewicz K."/>
            <person name="Wedrychowicz H."/>
        </authorList>
    </citation>
    <scope>NUCLEOTIDE SEQUENCE [LARGE SCALE GENOMIC DNA]</scope>
    <source>
        <strain evidence="3 4">GAS95</strain>
    </source>
</reference>
<keyword evidence="4" id="KW-1185">Reference proteome</keyword>
<name>A0A1N6HLM4_9BURK</name>
<protein>
    <submittedName>
        <fullName evidence="3">BON domain-containing protein</fullName>
    </submittedName>
</protein>
<dbReference type="InterPro" id="IPR014004">
    <property type="entry name" value="Transpt-assoc_nodulatn_dom_bac"/>
</dbReference>
<dbReference type="RefSeq" id="WP_074294988.1">
    <property type="nucleotide sequence ID" value="NZ_FSRU01000001.1"/>
</dbReference>
<dbReference type="AlphaFoldDB" id="A0A1N6HLM4"/>
<dbReference type="InterPro" id="IPR007055">
    <property type="entry name" value="BON_dom"/>
</dbReference>
<evidence type="ECO:0000259" key="2">
    <source>
        <dbReference type="PROSITE" id="PS50914"/>
    </source>
</evidence>
<feature type="chain" id="PRO_5013383050" evidence="1">
    <location>
        <begin position="25"/>
        <end position="116"/>
    </location>
</feature>
<dbReference type="OrthoDB" id="9010075at2"/>
<dbReference type="Pfam" id="PF04972">
    <property type="entry name" value="BON"/>
    <property type="match status" value="1"/>
</dbReference>
<gene>
    <name evidence="3" type="ORF">SAMN05444165_1445</name>
</gene>
<proteinExistence type="predicted"/>
<evidence type="ECO:0000313" key="3">
    <source>
        <dbReference type="EMBL" id="SIO20545.1"/>
    </source>
</evidence>
<dbReference type="PANTHER" id="PTHR34606:SF15">
    <property type="entry name" value="BON DOMAIN-CONTAINING PROTEIN"/>
    <property type="match status" value="1"/>
</dbReference>
<dbReference type="EMBL" id="FSRU01000001">
    <property type="protein sequence ID" value="SIO20545.1"/>
    <property type="molecule type" value="Genomic_DNA"/>
</dbReference>
<keyword evidence="1" id="KW-0732">Signal</keyword>
<evidence type="ECO:0000256" key="1">
    <source>
        <dbReference type="SAM" id="SignalP"/>
    </source>
</evidence>
<evidence type="ECO:0000313" key="4">
    <source>
        <dbReference type="Proteomes" id="UP000185151"/>
    </source>
</evidence>